<sequence>MTTTLWPWSALEASEPGKKTGRRGEITPLYASLGLRPQPDPLRELLLWGARSGRHRLVRMSLKSLALIDNWPVPSAAAGVVRADGTVLGTHGPAGRRFPLASVTKPLAAYAALVAYEEGAVELDEPAGPAGSTVRHLLAHTSGLAFDEHRTTAAPGERRLYSNAGFEQLGDHIAKAADIPFAEYLRQAVLEPLGMTQTSLEGSPAKDGVSTVTDLLRFAAELQAPRLLDPRTVAAAMTVQYPGTKGVLPGYGHQNPNDWGLGFEIRDSKSPHWTGSSSSPRTFGHFGQSGTFLWVDPEAAVAAVALTDRAFGPWAVEAWPPFTDAVLAEV</sequence>
<comment type="caution">
    <text evidence="2">The sequence shown here is derived from an EMBL/GenBank/DDBJ whole genome shotgun (WGS) entry which is preliminary data.</text>
</comment>
<dbReference type="SUPFAM" id="SSF56601">
    <property type="entry name" value="beta-lactamase/transpeptidase-like"/>
    <property type="match status" value="1"/>
</dbReference>
<evidence type="ECO:0000259" key="1">
    <source>
        <dbReference type="Pfam" id="PF00144"/>
    </source>
</evidence>
<evidence type="ECO:0000313" key="2">
    <source>
        <dbReference type="EMBL" id="MDQ0683532.1"/>
    </source>
</evidence>
<reference evidence="2 3" key="1">
    <citation type="submission" date="2023-07" db="EMBL/GenBank/DDBJ databases">
        <title>Comparative genomics of wheat-associated soil bacteria to identify genetic determinants of phenazine resistance.</title>
        <authorList>
            <person name="Mouncey N."/>
        </authorList>
    </citation>
    <scope>NUCLEOTIDE SEQUENCE [LARGE SCALE GENOMIC DNA]</scope>
    <source>
        <strain evidence="2 3">W4I19-2</strain>
    </source>
</reference>
<feature type="domain" description="Beta-lactamase-related" evidence="1">
    <location>
        <begin position="73"/>
        <end position="319"/>
    </location>
</feature>
<dbReference type="InterPro" id="IPR001466">
    <property type="entry name" value="Beta-lactam-related"/>
</dbReference>
<gene>
    <name evidence="2" type="ORF">QFZ56_002495</name>
</gene>
<evidence type="ECO:0000313" key="3">
    <source>
        <dbReference type="Proteomes" id="UP001243364"/>
    </source>
</evidence>
<dbReference type="EMBL" id="JAUSYA010000001">
    <property type="protein sequence ID" value="MDQ0683532.1"/>
    <property type="molecule type" value="Genomic_DNA"/>
</dbReference>
<dbReference type="Proteomes" id="UP001243364">
    <property type="component" value="Unassembled WGS sequence"/>
</dbReference>
<name>A0ABU0PYP7_STRAH</name>
<dbReference type="InterPro" id="IPR012338">
    <property type="entry name" value="Beta-lactam/transpept-like"/>
</dbReference>
<dbReference type="Gene3D" id="3.40.710.10">
    <property type="entry name" value="DD-peptidase/beta-lactamase superfamily"/>
    <property type="match status" value="1"/>
</dbReference>
<dbReference type="PANTHER" id="PTHR43283:SF15">
    <property type="entry name" value="CONSERVED PROTEIN"/>
    <property type="match status" value="1"/>
</dbReference>
<protein>
    <submittedName>
        <fullName evidence="2">CubicO group peptidase (Beta-lactamase class C family)</fullName>
    </submittedName>
</protein>
<dbReference type="PANTHER" id="PTHR43283">
    <property type="entry name" value="BETA-LACTAMASE-RELATED"/>
    <property type="match status" value="1"/>
</dbReference>
<keyword evidence="3" id="KW-1185">Reference proteome</keyword>
<dbReference type="Pfam" id="PF00144">
    <property type="entry name" value="Beta-lactamase"/>
    <property type="match status" value="1"/>
</dbReference>
<accession>A0ABU0PYP7</accession>
<organism evidence="2 3">
    <name type="scientific">Streptomyces achromogenes</name>
    <dbReference type="NCBI Taxonomy" id="67255"/>
    <lineage>
        <taxon>Bacteria</taxon>
        <taxon>Bacillati</taxon>
        <taxon>Actinomycetota</taxon>
        <taxon>Actinomycetes</taxon>
        <taxon>Kitasatosporales</taxon>
        <taxon>Streptomycetaceae</taxon>
        <taxon>Streptomyces</taxon>
    </lineage>
</organism>
<proteinExistence type="predicted"/>
<dbReference type="InterPro" id="IPR050789">
    <property type="entry name" value="Diverse_Enzym_Activities"/>
</dbReference>